<name>A0AAE1MML6_9FABA</name>
<dbReference type="InterPro" id="IPR012337">
    <property type="entry name" value="RNaseH-like_sf"/>
</dbReference>
<dbReference type="SUPFAM" id="SSF53098">
    <property type="entry name" value="Ribonuclease H-like"/>
    <property type="match status" value="1"/>
</dbReference>
<proteinExistence type="predicted"/>
<dbReference type="Pfam" id="PF05699">
    <property type="entry name" value="Dimer_Tnp_hAT"/>
    <property type="match status" value="1"/>
</dbReference>
<dbReference type="Pfam" id="PF14372">
    <property type="entry name" value="hAT-like_RNase-H"/>
    <property type="match status" value="1"/>
</dbReference>
<dbReference type="InterPro" id="IPR008906">
    <property type="entry name" value="HATC_C_dom"/>
</dbReference>
<feature type="domain" description="hAT-like transposase RNase-H fold" evidence="3">
    <location>
        <begin position="310"/>
        <end position="408"/>
    </location>
</feature>
<dbReference type="InterPro" id="IPR052035">
    <property type="entry name" value="ZnF_BED_domain_contain"/>
</dbReference>
<evidence type="ECO:0000313" key="5">
    <source>
        <dbReference type="Proteomes" id="UP001293593"/>
    </source>
</evidence>
<dbReference type="GO" id="GO:0046983">
    <property type="term" value="F:protein dimerization activity"/>
    <property type="evidence" value="ECO:0007669"/>
    <property type="project" value="InterPro"/>
</dbReference>
<reference evidence="4" key="1">
    <citation type="submission" date="2023-10" db="EMBL/GenBank/DDBJ databases">
        <title>Chromosome-level genome of the transformable northern wattle, Acacia crassicarpa.</title>
        <authorList>
            <person name="Massaro I."/>
            <person name="Sinha N.R."/>
            <person name="Poethig S."/>
            <person name="Leichty A.R."/>
        </authorList>
    </citation>
    <scope>NUCLEOTIDE SEQUENCE</scope>
    <source>
        <strain evidence="4">Acra3RX</strain>
        <tissue evidence="4">Leaf</tissue>
    </source>
</reference>
<evidence type="ECO:0000259" key="3">
    <source>
        <dbReference type="Pfam" id="PF14372"/>
    </source>
</evidence>
<accession>A0AAE1MML6</accession>
<dbReference type="Proteomes" id="UP001293593">
    <property type="component" value="Unassembled WGS sequence"/>
</dbReference>
<dbReference type="PANTHER" id="PTHR46481">
    <property type="entry name" value="ZINC FINGER BED DOMAIN-CONTAINING PROTEIN 4"/>
    <property type="match status" value="1"/>
</dbReference>
<dbReference type="InterPro" id="IPR025525">
    <property type="entry name" value="hAT-like_transposase_RNase-H"/>
</dbReference>
<dbReference type="GO" id="GO:0003677">
    <property type="term" value="F:DNA binding"/>
    <property type="evidence" value="ECO:0007669"/>
    <property type="project" value="UniProtKB-KW"/>
</dbReference>
<protein>
    <recommendedName>
        <fullName evidence="6">Transposase</fullName>
    </recommendedName>
</protein>
<evidence type="ECO:0008006" key="6">
    <source>
        <dbReference type="Google" id="ProtNLM"/>
    </source>
</evidence>
<feature type="domain" description="HAT C-terminal dimerisation" evidence="2">
    <location>
        <begin position="471"/>
        <end position="555"/>
    </location>
</feature>
<comment type="caution">
    <text evidence="4">The sequence shown here is derived from an EMBL/GenBank/DDBJ whole genome shotgun (WGS) entry which is preliminary data.</text>
</comment>
<sequence>MVGQASNLRQDDHNHAQEMAAMAIIEHDLPCSFFEFEGWRQVQQYVNPDSGPITTKAVMSFIGKFYVSQKENLKQIMSKSPSRICLTFDHWTAIDTEQYVCLTAHFVDENWKLNSKILSFHKMVPPYSEFELAKRVHKCLKAWGIDKKLFSITLDSASMNDNMKDALKERLILHNSLICNGDLFHIRCCADILNTIVQESLELISTALQKIRESIRYVKKSKVRKIDFKHCVEQVGGIDTSMDLRLDDYTGWRSTYAMMEIGIRYRHAFFGLALNDSNYKCCPSNEEWKRVVEICNLLEPFEAIANWMSRTSPPTLNMYFMKMSKIELLLEENVMNVDPMIQDMARRMKEKFGKYWGDYSVIFALGTIFDPRLKFELTKYCYSLLDPETCHEKVETIKNKFYFVYSQYKDFGSSSSCHDIEFKSSLGVSMSMLTVLNQPTVSARNEESFTEVSGDNNDFKGRDGASVGKSELDYYLEEAILDPHSFQELDVLDYWKTNRIRFPHLSRMACDILSIRFTTVANESVFSIGSRFLEKYRSTFLSPKDQVLICLRNWLYGFKHNEEEIDDDINIISDDEEDWMMHLPNQGD</sequence>
<keyword evidence="1" id="KW-0238">DNA-binding</keyword>
<organism evidence="4 5">
    <name type="scientific">Acacia crassicarpa</name>
    <name type="common">northern wattle</name>
    <dbReference type="NCBI Taxonomy" id="499986"/>
    <lineage>
        <taxon>Eukaryota</taxon>
        <taxon>Viridiplantae</taxon>
        <taxon>Streptophyta</taxon>
        <taxon>Embryophyta</taxon>
        <taxon>Tracheophyta</taxon>
        <taxon>Spermatophyta</taxon>
        <taxon>Magnoliopsida</taxon>
        <taxon>eudicotyledons</taxon>
        <taxon>Gunneridae</taxon>
        <taxon>Pentapetalae</taxon>
        <taxon>rosids</taxon>
        <taxon>fabids</taxon>
        <taxon>Fabales</taxon>
        <taxon>Fabaceae</taxon>
        <taxon>Caesalpinioideae</taxon>
        <taxon>mimosoid clade</taxon>
        <taxon>Acacieae</taxon>
        <taxon>Acacia</taxon>
    </lineage>
</organism>
<evidence type="ECO:0000256" key="1">
    <source>
        <dbReference type="ARBA" id="ARBA00023125"/>
    </source>
</evidence>
<dbReference type="PANTHER" id="PTHR46481:SF6">
    <property type="entry name" value="ZINC FINGER BED DOMAIN-CONTAINING PROTEIN RICESLEEPER 2-LIKE"/>
    <property type="match status" value="1"/>
</dbReference>
<dbReference type="EMBL" id="JAWXYG010000005">
    <property type="protein sequence ID" value="KAK4271059.1"/>
    <property type="molecule type" value="Genomic_DNA"/>
</dbReference>
<gene>
    <name evidence="4" type="ORF">QN277_019807</name>
</gene>
<evidence type="ECO:0000259" key="2">
    <source>
        <dbReference type="Pfam" id="PF05699"/>
    </source>
</evidence>
<dbReference type="AlphaFoldDB" id="A0AAE1MML6"/>
<evidence type="ECO:0000313" key="4">
    <source>
        <dbReference type="EMBL" id="KAK4271059.1"/>
    </source>
</evidence>
<keyword evidence="5" id="KW-1185">Reference proteome</keyword>